<dbReference type="Gene3D" id="1.10.510.10">
    <property type="entry name" value="Transferase(Phosphotransferase) domain 1"/>
    <property type="match status" value="1"/>
</dbReference>
<comment type="catalytic activity">
    <reaction evidence="7">
        <text>L-threonyl-[protein] + ATP = O-phospho-L-threonyl-[protein] + ADP + H(+)</text>
        <dbReference type="Rhea" id="RHEA:46608"/>
        <dbReference type="Rhea" id="RHEA-COMP:11060"/>
        <dbReference type="Rhea" id="RHEA-COMP:11605"/>
        <dbReference type="ChEBI" id="CHEBI:15378"/>
        <dbReference type="ChEBI" id="CHEBI:30013"/>
        <dbReference type="ChEBI" id="CHEBI:30616"/>
        <dbReference type="ChEBI" id="CHEBI:61977"/>
        <dbReference type="ChEBI" id="CHEBI:456216"/>
        <dbReference type="EC" id="2.7.11.1"/>
    </reaction>
</comment>
<evidence type="ECO:0000256" key="1">
    <source>
        <dbReference type="ARBA" id="ARBA00012513"/>
    </source>
</evidence>
<keyword evidence="3" id="KW-0808">Transferase</keyword>
<comment type="caution">
    <text evidence="9">The sequence shown here is derived from an EMBL/GenBank/DDBJ whole genome shotgun (WGS) entry which is preliminary data.</text>
</comment>
<dbReference type="InterPro" id="IPR011009">
    <property type="entry name" value="Kinase-like_dom_sf"/>
</dbReference>
<keyword evidence="2" id="KW-0723">Serine/threonine-protein kinase</keyword>
<evidence type="ECO:0000256" key="2">
    <source>
        <dbReference type="ARBA" id="ARBA00022527"/>
    </source>
</evidence>
<dbReference type="SUPFAM" id="SSF56112">
    <property type="entry name" value="Protein kinase-like (PK-like)"/>
    <property type="match status" value="1"/>
</dbReference>
<evidence type="ECO:0000256" key="8">
    <source>
        <dbReference type="ARBA" id="ARBA00048679"/>
    </source>
</evidence>
<keyword evidence="5" id="KW-0418">Kinase</keyword>
<dbReference type="GO" id="GO:0005524">
    <property type="term" value="F:ATP binding"/>
    <property type="evidence" value="ECO:0007669"/>
    <property type="project" value="UniProtKB-KW"/>
</dbReference>
<gene>
    <name evidence="9" type="ORF">ZIOFF_001917</name>
</gene>
<reference evidence="9 10" key="1">
    <citation type="submission" date="2020-08" db="EMBL/GenBank/DDBJ databases">
        <title>Plant Genome Project.</title>
        <authorList>
            <person name="Zhang R.-G."/>
        </authorList>
    </citation>
    <scope>NUCLEOTIDE SEQUENCE [LARGE SCALE GENOMIC DNA]</scope>
    <source>
        <tissue evidence="9">Rhizome</tissue>
    </source>
</reference>
<evidence type="ECO:0000256" key="3">
    <source>
        <dbReference type="ARBA" id="ARBA00022679"/>
    </source>
</evidence>
<dbReference type="AlphaFoldDB" id="A0A8J5HVJ1"/>
<evidence type="ECO:0000256" key="6">
    <source>
        <dbReference type="ARBA" id="ARBA00022840"/>
    </source>
</evidence>
<name>A0A8J5HVJ1_ZINOF</name>
<dbReference type="GO" id="GO:0004674">
    <property type="term" value="F:protein serine/threonine kinase activity"/>
    <property type="evidence" value="ECO:0007669"/>
    <property type="project" value="UniProtKB-KW"/>
</dbReference>
<keyword evidence="6" id="KW-0067">ATP-binding</keyword>
<dbReference type="PANTHER" id="PTHR45637">
    <property type="entry name" value="FLIPPASE KINASE 1-RELATED"/>
    <property type="match status" value="1"/>
</dbReference>
<organism evidence="9 10">
    <name type="scientific">Zingiber officinale</name>
    <name type="common">Ginger</name>
    <name type="synonym">Amomum zingiber</name>
    <dbReference type="NCBI Taxonomy" id="94328"/>
    <lineage>
        <taxon>Eukaryota</taxon>
        <taxon>Viridiplantae</taxon>
        <taxon>Streptophyta</taxon>
        <taxon>Embryophyta</taxon>
        <taxon>Tracheophyta</taxon>
        <taxon>Spermatophyta</taxon>
        <taxon>Magnoliopsida</taxon>
        <taxon>Liliopsida</taxon>
        <taxon>Zingiberales</taxon>
        <taxon>Zingiberaceae</taxon>
        <taxon>Zingiber</taxon>
    </lineage>
</organism>
<evidence type="ECO:0000313" key="9">
    <source>
        <dbReference type="EMBL" id="KAG6536846.1"/>
    </source>
</evidence>
<comment type="catalytic activity">
    <reaction evidence="8">
        <text>L-seryl-[protein] + ATP = O-phospho-L-seryl-[protein] + ADP + H(+)</text>
        <dbReference type="Rhea" id="RHEA:17989"/>
        <dbReference type="Rhea" id="RHEA-COMP:9863"/>
        <dbReference type="Rhea" id="RHEA-COMP:11604"/>
        <dbReference type="ChEBI" id="CHEBI:15378"/>
        <dbReference type="ChEBI" id="CHEBI:29999"/>
        <dbReference type="ChEBI" id="CHEBI:30616"/>
        <dbReference type="ChEBI" id="CHEBI:83421"/>
        <dbReference type="ChEBI" id="CHEBI:456216"/>
        <dbReference type="EC" id="2.7.11.1"/>
    </reaction>
</comment>
<dbReference type="EMBL" id="JACMSC010000001">
    <property type="protein sequence ID" value="KAG6536846.1"/>
    <property type="molecule type" value="Genomic_DNA"/>
</dbReference>
<evidence type="ECO:0000256" key="7">
    <source>
        <dbReference type="ARBA" id="ARBA00047899"/>
    </source>
</evidence>
<dbReference type="EC" id="2.7.11.1" evidence="1"/>
<evidence type="ECO:0000313" key="10">
    <source>
        <dbReference type="Proteomes" id="UP000734854"/>
    </source>
</evidence>
<evidence type="ECO:0000256" key="5">
    <source>
        <dbReference type="ARBA" id="ARBA00022777"/>
    </source>
</evidence>
<accession>A0A8J5HVJ1</accession>
<keyword evidence="10" id="KW-1185">Reference proteome</keyword>
<proteinExistence type="predicted"/>
<protein>
    <recommendedName>
        <fullName evidence="1">non-specific serine/threonine protein kinase</fullName>
        <ecNumber evidence="1">2.7.11.1</ecNumber>
    </recommendedName>
</protein>
<sequence length="142" mass="16099">MVARWTGGPSASSCMSCCMRRCRSRAHNRATLHNVVGQPLSFLETPLVSLVAQDLIQGLLVKDPKRRITYLKGMTKIKQHPFFEGINWALVRRITPPHVPDSVNFSQFWSKEKKSAKNGLPGGNTRNKGNPNDLVYHDFEYF</sequence>
<dbReference type="Proteomes" id="UP000734854">
    <property type="component" value="Unassembled WGS sequence"/>
</dbReference>
<keyword evidence="4" id="KW-0547">Nucleotide-binding</keyword>
<evidence type="ECO:0000256" key="4">
    <source>
        <dbReference type="ARBA" id="ARBA00022741"/>
    </source>
</evidence>